<proteinExistence type="predicted"/>
<dbReference type="Proteomes" id="UP000823674">
    <property type="component" value="Chromosome A10"/>
</dbReference>
<comment type="caution">
    <text evidence="1">The sequence shown here is derived from an EMBL/GenBank/DDBJ whole genome shotgun (WGS) entry which is preliminary data.</text>
</comment>
<evidence type="ECO:0000313" key="1">
    <source>
        <dbReference type="EMBL" id="KAG5375172.1"/>
    </source>
</evidence>
<gene>
    <name evidence="1" type="primary">A10p014730.1_BraROA</name>
    <name evidence="1" type="ORF">IGI04_039768</name>
</gene>
<sequence length="297" mass="33451">MVTPIETTQEMFRSRFEGERKDGGRYGASGGLTGRYVASRSKPRRVLLVFVVKSQRKLRLRRDEKRFDKSRYVASGGLTGRYVASRSKPRRVLLVFVRVESWLELGRYVATELCACSRPSLAGARSLRSDRAVCVLGRYVATEPCACLARARSLRSDRAVCMLGCCVATVLGLSVFRSLYSNLSVAVLDTYPLPWDSRCLIQPRLEQGFNARSFVVTFFTKHNCRRMILTLIFAERPSGTRARPLRSDRVVRMLGRYVCMLGRCVVIVLGLSVVRSPYSSSFVADLDTCLLPSDNQY</sequence>
<evidence type="ECO:0000313" key="2">
    <source>
        <dbReference type="Proteomes" id="UP000823674"/>
    </source>
</evidence>
<name>A0ABQ7KKT7_BRACM</name>
<dbReference type="EMBL" id="JADBGQ010000010">
    <property type="protein sequence ID" value="KAG5375172.1"/>
    <property type="molecule type" value="Genomic_DNA"/>
</dbReference>
<keyword evidence="2" id="KW-1185">Reference proteome</keyword>
<organism evidence="1 2">
    <name type="scientific">Brassica rapa subsp. trilocularis</name>
    <dbReference type="NCBI Taxonomy" id="1813537"/>
    <lineage>
        <taxon>Eukaryota</taxon>
        <taxon>Viridiplantae</taxon>
        <taxon>Streptophyta</taxon>
        <taxon>Embryophyta</taxon>
        <taxon>Tracheophyta</taxon>
        <taxon>Spermatophyta</taxon>
        <taxon>Magnoliopsida</taxon>
        <taxon>eudicotyledons</taxon>
        <taxon>Gunneridae</taxon>
        <taxon>Pentapetalae</taxon>
        <taxon>rosids</taxon>
        <taxon>malvids</taxon>
        <taxon>Brassicales</taxon>
        <taxon>Brassicaceae</taxon>
        <taxon>Brassiceae</taxon>
        <taxon>Brassica</taxon>
    </lineage>
</organism>
<protein>
    <submittedName>
        <fullName evidence="1">Uncharacterized protein</fullName>
    </submittedName>
</protein>
<accession>A0ABQ7KKT7</accession>
<reference evidence="1 2" key="1">
    <citation type="submission" date="2021-03" db="EMBL/GenBank/DDBJ databases">
        <authorList>
            <person name="King G.J."/>
            <person name="Bancroft I."/>
            <person name="Baten A."/>
            <person name="Bloomfield J."/>
            <person name="Borpatragohain P."/>
            <person name="He Z."/>
            <person name="Irish N."/>
            <person name="Irwin J."/>
            <person name="Liu K."/>
            <person name="Mauleon R.P."/>
            <person name="Moore J."/>
            <person name="Morris R."/>
            <person name="Ostergaard L."/>
            <person name="Wang B."/>
            <person name="Wells R."/>
        </authorList>
    </citation>
    <scope>NUCLEOTIDE SEQUENCE [LARGE SCALE GENOMIC DNA]</scope>
    <source>
        <strain evidence="1">R-o-18</strain>
        <tissue evidence="1">Leaf</tissue>
    </source>
</reference>